<dbReference type="Proteomes" id="UP000241462">
    <property type="component" value="Unassembled WGS sequence"/>
</dbReference>
<feature type="non-terminal residue" evidence="1">
    <location>
        <position position="95"/>
    </location>
</feature>
<accession>A0A2T2ZS01</accession>
<feature type="non-terminal residue" evidence="1">
    <location>
        <position position="1"/>
    </location>
</feature>
<reference evidence="1 2" key="1">
    <citation type="journal article" date="2018" name="Mycol. Prog.">
        <title>Coniella lustricola, a new species from submerged detritus.</title>
        <authorList>
            <person name="Raudabaugh D.B."/>
            <person name="Iturriaga T."/>
            <person name="Carver A."/>
            <person name="Mondo S."/>
            <person name="Pangilinan J."/>
            <person name="Lipzen A."/>
            <person name="He G."/>
            <person name="Amirebrahimi M."/>
            <person name="Grigoriev I.V."/>
            <person name="Miller A.N."/>
        </authorList>
    </citation>
    <scope>NUCLEOTIDE SEQUENCE [LARGE SCALE GENOMIC DNA]</scope>
    <source>
        <strain evidence="1 2">B22-T-1</strain>
    </source>
</reference>
<name>A0A2T2ZS01_9PEZI</name>
<dbReference type="EMBL" id="KZ678864">
    <property type="protein sequence ID" value="PSR74472.1"/>
    <property type="molecule type" value="Genomic_DNA"/>
</dbReference>
<proteinExistence type="predicted"/>
<dbReference type="OrthoDB" id="5351653at2759"/>
<evidence type="ECO:0000313" key="1">
    <source>
        <dbReference type="EMBL" id="PSR74472.1"/>
    </source>
</evidence>
<protein>
    <submittedName>
        <fullName evidence="1">Uncharacterized protein</fullName>
    </submittedName>
</protein>
<dbReference type="AlphaFoldDB" id="A0A2T2ZS01"/>
<sequence length="95" mass="10071">TLAGLPTATLKSGTSLVTTLPAPMVQPLPILTPGIIVTLPPIQQSSPIETGMAYSTPSRRDCTSVSCVAAKMDTKGPNMTRWPMVTMAQSRMTRL</sequence>
<evidence type="ECO:0000313" key="2">
    <source>
        <dbReference type="Proteomes" id="UP000241462"/>
    </source>
</evidence>
<dbReference type="InParanoid" id="A0A2T2ZS01"/>
<gene>
    <name evidence="1" type="ORF">BD289DRAFT_354870</name>
</gene>
<keyword evidence="2" id="KW-1185">Reference proteome</keyword>
<organism evidence="1 2">
    <name type="scientific">Coniella lustricola</name>
    <dbReference type="NCBI Taxonomy" id="2025994"/>
    <lineage>
        <taxon>Eukaryota</taxon>
        <taxon>Fungi</taxon>
        <taxon>Dikarya</taxon>
        <taxon>Ascomycota</taxon>
        <taxon>Pezizomycotina</taxon>
        <taxon>Sordariomycetes</taxon>
        <taxon>Sordariomycetidae</taxon>
        <taxon>Diaporthales</taxon>
        <taxon>Schizoparmaceae</taxon>
        <taxon>Coniella</taxon>
    </lineage>
</organism>